<dbReference type="Pfam" id="PF07690">
    <property type="entry name" value="MFS_1"/>
    <property type="match status" value="1"/>
</dbReference>
<feature type="transmembrane region" description="Helical" evidence="7">
    <location>
        <begin position="305"/>
        <end position="324"/>
    </location>
</feature>
<keyword evidence="3 7" id="KW-0812">Transmembrane</keyword>
<feature type="transmembrane region" description="Helical" evidence="7">
    <location>
        <begin position="95"/>
        <end position="119"/>
    </location>
</feature>
<dbReference type="EMBL" id="CP108482">
    <property type="protein sequence ID" value="WUS57623.1"/>
    <property type="molecule type" value="Genomic_DNA"/>
</dbReference>
<feature type="transmembrane region" description="Helical" evidence="7">
    <location>
        <begin position="369"/>
        <end position="391"/>
    </location>
</feature>
<evidence type="ECO:0000256" key="2">
    <source>
        <dbReference type="ARBA" id="ARBA00022475"/>
    </source>
</evidence>
<dbReference type="Proteomes" id="UP001432014">
    <property type="component" value="Chromosome"/>
</dbReference>
<reference evidence="9 10" key="1">
    <citation type="submission" date="2022-10" db="EMBL/GenBank/DDBJ databases">
        <title>The complete genomes of actinobacterial strains from the NBC collection.</title>
        <authorList>
            <person name="Joergensen T.S."/>
            <person name="Alvarez Arevalo M."/>
            <person name="Sterndorff E.B."/>
            <person name="Faurdal D."/>
            <person name="Vuksanovic O."/>
            <person name="Mourched A.-S."/>
            <person name="Charusanti P."/>
            <person name="Shaw S."/>
            <person name="Blin K."/>
            <person name="Weber T."/>
        </authorList>
    </citation>
    <scope>NUCLEOTIDE SEQUENCE [LARGE SCALE GENOMIC DNA]</scope>
    <source>
        <strain evidence="9 10">NBC_01247</strain>
    </source>
</reference>
<feature type="transmembrane region" description="Helical" evidence="7">
    <location>
        <begin position="55"/>
        <end position="74"/>
    </location>
</feature>
<feature type="transmembrane region" description="Helical" evidence="7">
    <location>
        <begin position="242"/>
        <end position="264"/>
    </location>
</feature>
<feature type="transmembrane region" description="Helical" evidence="7">
    <location>
        <begin position="276"/>
        <end position="293"/>
    </location>
</feature>
<dbReference type="CDD" id="cd06173">
    <property type="entry name" value="MFS_MefA_like"/>
    <property type="match status" value="1"/>
</dbReference>
<proteinExistence type="predicted"/>
<evidence type="ECO:0000256" key="1">
    <source>
        <dbReference type="ARBA" id="ARBA00004651"/>
    </source>
</evidence>
<feature type="domain" description="Major facilitator superfamily (MFS) profile" evidence="8">
    <location>
        <begin position="15"/>
        <end position="416"/>
    </location>
</feature>
<dbReference type="PANTHER" id="PTHR23513">
    <property type="entry name" value="INTEGRAL MEMBRANE EFFLUX PROTEIN-RELATED"/>
    <property type="match status" value="1"/>
</dbReference>
<evidence type="ECO:0000256" key="5">
    <source>
        <dbReference type="ARBA" id="ARBA00023136"/>
    </source>
</evidence>
<dbReference type="InterPro" id="IPR036259">
    <property type="entry name" value="MFS_trans_sf"/>
</dbReference>
<evidence type="ECO:0000313" key="9">
    <source>
        <dbReference type="EMBL" id="WUS57623.1"/>
    </source>
</evidence>
<gene>
    <name evidence="9" type="ORF">OG469_20170</name>
</gene>
<feature type="transmembrane region" description="Helical" evidence="7">
    <location>
        <begin position="170"/>
        <end position="195"/>
    </location>
</feature>
<feature type="transmembrane region" description="Helical" evidence="7">
    <location>
        <begin position="397"/>
        <end position="416"/>
    </location>
</feature>
<dbReference type="Gene3D" id="1.20.1250.20">
    <property type="entry name" value="MFS general substrate transporter like domains"/>
    <property type="match status" value="1"/>
</dbReference>
<feature type="transmembrane region" description="Helical" evidence="7">
    <location>
        <begin position="330"/>
        <end position="348"/>
    </location>
</feature>
<accession>A0ABZ1W9U0</accession>
<evidence type="ECO:0000313" key="10">
    <source>
        <dbReference type="Proteomes" id="UP001432014"/>
    </source>
</evidence>
<name>A0ABZ1W9U0_9ACTN</name>
<dbReference type="PANTHER" id="PTHR23513:SF6">
    <property type="entry name" value="MAJOR FACILITATOR SUPERFAMILY ASSOCIATED DOMAIN-CONTAINING PROTEIN"/>
    <property type="match status" value="1"/>
</dbReference>
<evidence type="ECO:0000256" key="7">
    <source>
        <dbReference type="SAM" id="Phobius"/>
    </source>
</evidence>
<evidence type="ECO:0000256" key="3">
    <source>
        <dbReference type="ARBA" id="ARBA00022692"/>
    </source>
</evidence>
<keyword evidence="5 7" id="KW-0472">Membrane</keyword>
<evidence type="ECO:0000256" key="6">
    <source>
        <dbReference type="SAM" id="MobiDB-lite"/>
    </source>
</evidence>
<feature type="region of interest" description="Disordered" evidence="6">
    <location>
        <begin position="426"/>
        <end position="470"/>
    </location>
</feature>
<dbReference type="RefSeq" id="WP_329496718.1">
    <property type="nucleotide sequence ID" value="NZ_CP108460.1"/>
</dbReference>
<keyword evidence="4 7" id="KW-1133">Transmembrane helix</keyword>
<evidence type="ECO:0000259" key="8">
    <source>
        <dbReference type="PROSITE" id="PS50850"/>
    </source>
</evidence>
<dbReference type="SUPFAM" id="SSF103473">
    <property type="entry name" value="MFS general substrate transporter"/>
    <property type="match status" value="1"/>
</dbReference>
<keyword evidence="10" id="KW-1185">Reference proteome</keyword>
<evidence type="ECO:0000256" key="4">
    <source>
        <dbReference type="ARBA" id="ARBA00022989"/>
    </source>
</evidence>
<feature type="transmembrane region" description="Helical" evidence="7">
    <location>
        <begin position="24"/>
        <end position="49"/>
    </location>
</feature>
<organism evidence="9 10">
    <name type="scientific">Kitasatospora herbaricolor</name>
    <dbReference type="NCBI Taxonomy" id="68217"/>
    <lineage>
        <taxon>Bacteria</taxon>
        <taxon>Bacillati</taxon>
        <taxon>Actinomycetota</taxon>
        <taxon>Actinomycetes</taxon>
        <taxon>Kitasatosporales</taxon>
        <taxon>Streptomycetaceae</taxon>
        <taxon>Kitasatospora</taxon>
    </lineage>
</organism>
<protein>
    <submittedName>
        <fullName evidence="9">MFS transporter</fullName>
    </submittedName>
</protein>
<feature type="compositionally biased region" description="Low complexity" evidence="6">
    <location>
        <begin position="454"/>
        <end position="470"/>
    </location>
</feature>
<sequence>MSPTVDLAAPPTGRPALGREYHHLLSAYSIQTLGEGMLLATLPLLAGAITSDPKLISGVALAEGLPWLLLALPGGMIVDRYDRRRLMIVTQAAQAVLLVAVALLATFGLTRIWMLYLLAFGLGAGDVLFTGANRAVIPNVVPSAALETANGRNVTAETLGRQFVGPPLGAALFAFLLPLPFWANALTYVGSLVLISRIRGGGGRFRADRGAADQAAGPGLRGMLAEATGGLRLLARHPILRAIVVLAAVSNFCVTMAQSVLVLFATDVLHVGRSGYGVLVATMAIGGVVGALASRRIVERCGARAVAITVSTAGAVSLLAIGLFGRRTAVVVALFCVWSAGLSLWNVMAQSVSQRLVPDELRGRVSTSTRMVCFGAIPLGALAGGFVAAGYGLRAPWVVGGLLNLVVALLFVPTMLRWPSAGGAGATDGPVPAGSAVPTDSPAPADSAVPTDIPVPAGSAASVPSAQESV</sequence>
<dbReference type="PROSITE" id="PS50850">
    <property type="entry name" value="MFS"/>
    <property type="match status" value="1"/>
</dbReference>
<dbReference type="InterPro" id="IPR011701">
    <property type="entry name" value="MFS"/>
</dbReference>
<dbReference type="InterPro" id="IPR020846">
    <property type="entry name" value="MFS_dom"/>
</dbReference>
<comment type="subcellular location">
    <subcellularLocation>
        <location evidence="1">Cell membrane</location>
        <topology evidence="1">Multi-pass membrane protein</topology>
    </subcellularLocation>
</comment>
<keyword evidence="2" id="KW-1003">Cell membrane</keyword>